<dbReference type="InterPro" id="IPR054612">
    <property type="entry name" value="Phage_capsid-like_C"/>
</dbReference>
<comment type="caution">
    <text evidence="5">The sequence shown here is derived from an EMBL/GenBank/DDBJ whole genome shotgun (WGS) entry which is preliminary data.</text>
</comment>
<evidence type="ECO:0000256" key="2">
    <source>
        <dbReference type="ARBA" id="ARBA00022844"/>
    </source>
</evidence>
<protein>
    <recommendedName>
        <fullName evidence="4">Phage capsid-like C-terminal domain-containing protein</fullName>
    </recommendedName>
</protein>
<dbReference type="NCBIfam" id="TIGR01554">
    <property type="entry name" value="major_cap_HK97"/>
    <property type="match status" value="1"/>
</dbReference>
<evidence type="ECO:0000259" key="4">
    <source>
        <dbReference type="Pfam" id="PF05065"/>
    </source>
</evidence>
<comment type="subcellular location">
    <subcellularLocation>
        <location evidence="1">Virion</location>
    </subcellularLocation>
</comment>
<evidence type="ECO:0000313" key="5">
    <source>
        <dbReference type="EMBL" id="KKM00604.1"/>
    </source>
</evidence>
<reference evidence="5" key="1">
    <citation type="journal article" date="2015" name="Nature">
        <title>Complex archaea that bridge the gap between prokaryotes and eukaryotes.</title>
        <authorList>
            <person name="Spang A."/>
            <person name="Saw J.H."/>
            <person name="Jorgensen S.L."/>
            <person name="Zaremba-Niedzwiedzka K."/>
            <person name="Martijn J."/>
            <person name="Lind A.E."/>
            <person name="van Eijk R."/>
            <person name="Schleper C."/>
            <person name="Guy L."/>
            <person name="Ettema T.J."/>
        </authorList>
    </citation>
    <scope>NUCLEOTIDE SEQUENCE</scope>
</reference>
<gene>
    <name evidence="5" type="ORF">LCGC14_1802770</name>
</gene>
<sequence length="480" mass="51865">MKMIKIRMKGGDDKEIFLIKEGDFDEDLHIRVEDKKDKKDDKKKKRTDAATVGDMLPEDLASSIGESVGTAFRGALKALGIGESDPGKKGKGRIVGPKEDDEPVPRYSERVVAYGVAARCIPGWEQQYKRLSKEEREVRTPEGDVKTWMWMRAIVDKDMATLKHLAEHDKKRFADLDQNDPFIRATMGTTSAAVGGSLVPSPLADLIILKRDARERLFPRAMQLTSEAETLTIPGENVVGAVAGVVENVAIGETDSTIQQTVLTKKKVGRLARSSRELLESLSGAFSLSTILSNQAARKFGVYFDLQGSEDGDGTGTNHTNGLLNATIATVATVTGAISRTKILLLLLALPTAWREGTALTFMGNSDVTGFIAGLEDTTGRPLYMNQNAPTRPFSDAGNAIAILEGVPFIELPFALDFLYIGALQEGFAVLSGGGMRVEVTDVGAGAFAADQVVWKFVERRDSAVVEVAAFRKSIGALTA</sequence>
<dbReference type="EMBL" id="LAZR01017397">
    <property type="protein sequence ID" value="KKM00604.1"/>
    <property type="molecule type" value="Genomic_DNA"/>
</dbReference>
<dbReference type="InterPro" id="IPR024455">
    <property type="entry name" value="Phage_capsid"/>
</dbReference>
<feature type="compositionally biased region" description="Basic and acidic residues" evidence="3">
    <location>
        <begin position="30"/>
        <end position="40"/>
    </location>
</feature>
<organism evidence="5">
    <name type="scientific">marine sediment metagenome</name>
    <dbReference type="NCBI Taxonomy" id="412755"/>
    <lineage>
        <taxon>unclassified sequences</taxon>
        <taxon>metagenomes</taxon>
        <taxon>ecological metagenomes</taxon>
    </lineage>
</organism>
<accession>A0A0F9GP70</accession>
<feature type="region of interest" description="Disordered" evidence="3">
    <location>
        <begin position="82"/>
        <end position="102"/>
    </location>
</feature>
<evidence type="ECO:0000256" key="1">
    <source>
        <dbReference type="ARBA" id="ARBA00004328"/>
    </source>
</evidence>
<evidence type="ECO:0000256" key="3">
    <source>
        <dbReference type="SAM" id="MobiDB-lite"/>
    </source>
</evidence>
<dbReference type="AlphaFoldDB" id="A0A0F9GP70"/>
<feature type="domain" description="Phage capsid-like C-terminal" evidence="4">
    <location>
        <begin position="195"/>
        <end position="473"/>
    </location>
</feature>
<keyword evidence="2" id="KW-0946">Virion</keyword>
<proteinExistence type="predicted"/>
<name>A0A0F9GP70_9ZZZZ</name>
<dbReference type="Pfam" id="PF05065">
    <property type="entry name" value="Phage_capsid"/>
    <property type="match status" value="1"/>
</dbReference>
<dbReference type="Gene3D" id="3.30.2400.10">
    <property type="entry name" value="Major capsid protein gp5"/>
    <property type="match status" value="1"/>
</dbReference>
<dbReference type="GO" id="GO:0044423">
    <property type="term" value="C:virion component"/>
    <property type="evidence" value="ECO:0007669"/>
    <property type="project" value="UniProtKB-KW"/>
</dbReference>
<dbReference type="SUPFAM" id="SSF56563">
    <property type="entry name" value="Major capsid protein gp5"/>
    <property type="match status" value="1"/>
</dbReference>
<feature type="region of interest" description="Disordered" evidence="3">
    <location>
        <begin position="30"/>
        <end position="52"/>
    </location>
</feature>